<protein>
    <submittedName>
        <fullName evidence="1">Uncharacterized protein</fullName>
    </submittedName>
</protein>
<reference evidence="1" key="1">
    <citation type="submission" date="2022-12" db="EMBL/GenBank/DDBJ databases">
        <title>Draft genome assemblies for two species of Escallonia (Escalloniales).</title>
        <authorList>
            <person name="Chanderbali A."/>
            <person name="Dervinis C."/>
            <person name="Anghel I."/>
            <person name="Soltis D."/>
            <person name="Soltis P."/>
            <person name="Zapata F."/>
        </authorList>
    </citation>
    <scope>NUCLEOTIDE SEQUENCE</scope>
    <source>
        <strain evidence="1">UCBG92.1500</strain>
        <tissue evidence="1">Leaf</tissue>
    </source>
</reference>
<proteinExistence type="predicted"/>
<sequence>MAFNQVGMIPIFRSEMGYTDMEKRQLFLRSYQFSRKKSVGERIRRSFFRVKRVIWVRLRSARKLRKMIWFRLRNGLFYSTRRRMFLRLHNNSSTSYRSKGINVVYEGLGVFVRKVWLGLNFGLDPCVYNMMPNSQYYNEDCFDTTGLILAHTSRFEHRPRYKLPFSATDLTSRYAFLFMDGYHSPR</sequence>
<evidence type="ECO:0000313" key="2">
    <source>
        <dbReference type="Proteomes" id="UP001187471"/>
    </source>
</evidence>
<dbReference type="EMBL" id="JAVXUO010003147">
    <property type="protein sequence ID" value="KAK2966185.1"/>
    <property type="molecule type" value="Genomic_DNA"/>
</dbReference>
<gene>
    <name evidence="1" type="ORF">RJ640_008751</name>
</gene>
<dbReference type="Proteomes" id="UP001187471">
    <property type="component" value="Unassembled WGS sequence"/>
</dbReference>
<comment type="caution">
    <text evidence="1">The sequence shown here is derived from an EMBL/GenBank/DDBJ whole genome shotgun (WGS) entry which is preliminary data.</text>
</comment>
<evidence type="ECO:0000313" key="1">
    <source>
        <dbReference type="EMBL" id="KAK2966185.1"/>
    </source>
</evidence>
<dbReference type="AlphaFoldDB" id="A0AA88QNG1"/>
<accession>A0AA88QNG1</accession>
<keyword evidence="2" id="KW-1185">Reference proteome</keyword>
<name>A0AA88QNG1_9ASTE</name>
<organism evidence="1 2">
    <name type="scientific">Escallonia rubra</name>
    <dbReference type="NCBI Taxonomy" id="112253"/>
    <lineage>
        <taxon>Eukaryota</taxon>
        <taxon>Viridiplantae</taxon>
        <taxon>Streptophyta</taxon>
        <taxon>Embryophyta</taxon>
        <taxon>Tracheophyta</taxon>
        <taxon>Spermatophyta</taxon>
        <taxon>Magnoliopsida</taxon>
        <taxon>eudicotyledons</taxon>
        <taxon>Gunneridae</taxon>
        <taxon>Pentapetalae</taxon>
        <taxon>asterids</taxon>
        <taxon>campanulids</taxon>
        <taxon>Escalloniales</taxon>
        <taxon>Escalloniaceae</taxon>
        <taxon>Escallonia</taxon>
    </lineage>
</organism>